<organism evidence="3 4">
    <name type="scientific">Sphaerobacter thermophilus (strain ATCC 49802 / DSM 20745 / KCCM 41009 / NCIMB 13125 / S 6022)</name>
    <dbReference type="NCBI Taxonomy" id="479434"/>
    <lineage>
        <taxon>Bacteria</taxon>
        <taxon>Pseudomonadati</taxon>
        <taxon>Thermomicrobiota</taxon>
        <taxon>Thermomicrobia</taxon>
        <taxon>Sphaerobacterales</taxon>
        <taxon>Sphaerobacterineae</taxon>
        <taxon>Sphaerobacteraceae</taxon>
        <taxon>Sphaerobacter</taxon>
    </lineage>
</organism>
<dbReference type="CAZy" id="GT9">
    <property type="family name" value="Glycosyltransferase Family 9"/>
</dbReference>
<dbReference type="GO" id="GO:0005829">
    <property type="term" value="C:cytosol"/>
    <property type="evidence" value="ECO:0007669"/>
    <property type="project" value="TreeGrafter"/>
</dbReference>
<keyword evidence="2 3" id="KW-0808">Transferase</keyword>
<evidence type="ECO:0000313" key="4">
    <source>
        <dbReference type="Proteomes" id="UP000002027"/>
    </source>
</evidence>
<dbReference type="eggNOG" id="COG0859">
    <property type="taxonomic scope" value="Bacteria"/>
</dbReference>
<reference evidence="3 4" key="2">
    <citation type="journal article" date="2010" name="Stand. Genomic Sci.">
        <title>Complete genome sequence of Desulfohalobium retbaense type strain (HR(100)).</title>
        <authorList>
            <person name="Spring S."/>
            <person name="Nolan M."/>
            <person name="Lapidus A."/>
            <person name="Glavina Del Rio T."/>
            <person name="Copeland A."/>
            <person name="Tice H."/>
            <person name="Cheng J.F."/>
            <person name="Lucas S."/>
            <person name="Land M."/>
            <person name="Chen F."/>
            <person name="Bruce D."/>
            <person name="Goodwin L."/>
            <person name="Pitluck S."/>
            <person name="Ivanova N."/>
            <person name="Mavromatis K."/>
            <person name="Mikhailova N."/>
            <person name="Pati A."/>
            <person name="Chen A."/>
            <person name="Palaniappan K."/>
            <person name="Hauser L."/>
            <person name="Chang Y.J."/>
            <person name="Jeffries C.D."/>
            <person name="Munk C."/>
            <person name="Kiss H."/>
            <person name="Chain P."/>
            <person name="Han C."/>
            <person name="Brettin T."/>
            <person name="Detter J.C."/>
            <person name="Schuler E."/>
            <person name="Goker M."/>
            <person name="Rohde M."/>
            <person name="Bristow J."/>
            <person name="Eisen J.A."/>
            <person name="Markowitz V."/>
            <person name="Hugenholtz P."/>
            <person name="Kyrpides N.C."/>
            <person name="Klenk H.P."/>
        </authorList>
    </citation>
    <scope>NUCLEOTIDE SEQUENCE [LARGE SCALE GENOMIC DNA]</scope>
    <source>
        <strain evidence="4">ATCC 49802 / DSM 20745 / S 6022</strain>
    </source>
</reference>
<gene>
    <name evidence="3" type="ordered locus">Sthe_0045</name>
</gene>
<sequence>MSAPLVTPPRRIAVLRALHLGDLLLAVPALRALRAGFPGAEITLIGLPWAEAFARRFDRYLDRFVPFEGYPGIAEVQIDPARTARFVAAQRAAGYDLVIQLHGSGRTSNACALALGGRVTAGYYDGARPAGLDIGAPYPDDCSEIERNLRLARLLGCPDLGPALEFPLSAADRAEAAALLDRLPPGGPLVGIHPGARYPARRWPPERFAAAGDLLAERFGARVVLTGSTEEVATVQQVARAMRAAPLVLAGRTSLGGLAALIARLDFFISNDTGPAHIADALGTPSVTLFGPADPIRWAPLDRERHPVVRVPVACSPCAHRECPIDHRCLHRITPEMVAAAAMRLLGAGAIACDD</sequence>
<keyword evidence="4" id="KW-1185">Reference proteome</keyword>
<dbReference type="PANTHER" id="PTHR30160:SF1">
    <property type="entry name" value="LIPOPOLYSACCHARIDE 1,2-N-ACETYLGLUCOSAMINETRANSFERASE-RELATED"/>
    <property type="match status" value="1"/>
</dbReference>
<dbReference type="InterPro" id="IPR002201">
    <property type="entry name" value="Glyco_trans_9"/>
</dbReference>
<dbReference type="SUPFAM" id="SSF53756">
    <property type="entry name" value="UDP-Glycosyltransferase/glycogen phosphorylase"/>
    <property type="match status" value="1"/>
</dbReference>
<dbReference type="STRING" id="479434.Sthe_0045"/>
<accession>D1C5G8</accession>
<dbReference type="RefSeq" id="WP_012870533.1">
    <property type="nucleotide sequence ID" value="NC_013523.1"/>
</dbReference>
<dbReference type="Gene3D" id="3.40.50.2000">
    <property type="entry name" value="Glycogen Phosphorylase B"/>
    <property type="match status" value="2"/>
</dbReference>
<dbReference type="InParanoid" id="D1C5G8"/>
<dbReference type="HOGENOM" id="CLU_038371_0_1_0"/>
<dbReference type="EMBL" id="CP001823">
    <property type="protein sequence ID" value="ACZ37484.1"/>
    <property type="molecule type" value="Genomic_DNA"/>
</dbReference>
<protein>
    <submittedName>
        <fullName evidence="3">Glycosyl transferase family 9</fullName>
    </submittedName>
</protein>
<dbReference type="PANTHER" id="PTHR30160">
    <property type="entry name" value="TETRAACYLDISACCHARIDE 4'-KINASE-RELATED"/>
    <property type="match status" value="1"/>
</dbReference>
<evidence type="ECO:0000256" key="2">
    <source>
        <dbReference type="ARBA" id="ARBA00022679"/>
    </source>
</evidence>
<dbReference type="Pfam" id="PF01075">
    <property type="entry name" value="Glyco_transf_9"/>
    <property type="match status" value="1"/>
</dbReference>
<evidence type="ECO:0000256" key="1">
    <source>
        <dbReference type="ARBA" id="ARBA00022676"/>
    </source>
</evidence>
<keyword evidence="1" id="KW-0328">Glycosyltransferase</keyword>
<proteinExistence type="predicted"/>
<dbReference type="CDD" id="cd03789">
    <property type="entry name" value="GT9_LPS_heptosyltransferase"/>
    <property type="match status" value="1"/>
</dbReference>
<dbReference type="AlphaFoldDB" id="D1C5G8"/>
<dbReference type="GO" id="GO:0008713">
    <property type="term" value="F:ADP-heptose-lipopolysaccharide heptosyltransferase activity"/>
    <property type="evidence" value="ECO:0007669"/>
    <property type="project" value="TreeGrafter"/>
</dbReference>
<reference evidence="4" key="1">
    <citation type="submission" date="2009-11" db="EMBL/GenBank/DDBJ databases">
        <title>The complete chromosome 1 of Sphaerobacter thermophilus DSM 20745.</title>
        <authorList>
            <person name="Lucas S."/>
            <person name="Copeland A."/>
            <person name="Lapidus A."/>
            <person name="Glavina del Rio T."/>
            <person name="Dalin E."/>
            <person name="Tice H."/>
            <person name="Bruce D."/>
            <person name="Goodwin L."/>
            <person name="Pitluck S."/>
            <person name="Kyrpides N."/>
            <person name="Mavromatis K."/>
            <person name="Ivanova N."/>
            <person name="Mikhailova N."/>
            <person name="LaButti K.M."/>
            <person name="Clum A."/>
            <person name="Sun H.I."/>
            <person name="Brettin T."/>
            <person name="Detter J.C."/>
            <person name="Han C."/>
            <person name="Larimer F."/>
            <person name="Land M."/>
            <person name="Hauser L."/>
            <person name="Markowitz V."/>
            <person name="Cheng J.F."/>
            <person name="Hugenholtz P."/>
            <person name="Woyke T."/>
            <person name="Wu D."/>
            <person name="Steenblock K."/>
            <person name="Schneider S."/>
            <person name="Pukall R."/>
            <person name="Goeker M."/>
            <person name="Klenk H.P."/>
            <person name="Eisen J.A."/>
        </authorList>
    </citation>
    <scope>NUCLEOTIDE SEQUENCE [LARGE SCALE GENOMIC DNA]</scope>
    <source>
        <strain evidence="4">ATCC 49802 / DSM 20745 / S 6022</strain>
    </source>
</reference>
<dbReference type="Proteomes" id="UP000002027">
    <property type="component" value="Chromosome 1"/>
</dbReference>
<dbReference type="InterPro" id="IPR051199">
    <property type="entry name" value="LPS_LOS_Heptosyltrfase"/>
</dbReference>
<dbReference type="KEGG" id="sti:Sthe_0045"/>
<name>D1C5G8_SPHTD</name>
<dbReference type="OrthoDB" id="9807356at2"/>
<evidence type="ECO:0000313" key="3">
    <source>
        <dbReference type="EMBL" id="ACZ37484.1"/>
    </source>
</evidence>
<dbReference type="GO" id="GO:0009244">
    <property type="term" value="P:lipopolysaccharide core region biosynthetic process"/>
    <property type="evidence" value="ECO:0007669"/>
    <property type="project" value="TreeGrafter"/>
</dbReference>